<organism evidence="1">
    <name type="scientific">Mycobacterium xenopi 4042</name>
    <dbReference type="NCBI Taxonomy" id="1299334"/>
    <lineage>
        <taxon>Bacteria</taxon>
        <taxon>Bacillati</taxon>
        <taxon>Actinomycetota</taxon>
        <taxon>Actinomycetes</taxon>
        <taxon>Mycobacteriales</taxon>
        <taxon>Mycobacteriaceae</taxon>
        <taxon>Mycobacterium</taxon>
    </lineage>
</organism>
<proteinExistence type="predicted"/>
<reference evidence="1" key="1">
    <citation type="submission" date="2014-01" db="EMBL/GenBank/DDBJ databases">
        <authorList>
            <person name="Brown-Elliot B."/>
            <person name="Wallace R."/>
            <person name="Lenaerts A."/>
            <person name="Ordway D."/>
            <person name="DeGroote M.A."/>
            <person name="Parker T."/>
            <person name="Sizemore C."/>
            <person name="Tallon L.J."/>
            <person name="Sadzewicz L.K."/>
            <person name="Sengamalay N."/>
            <person name="Fraser C.M."/>
            <person name="Hine E."/>
            <person name="Shefchek K.A."/>
            <person name="Das S.P."/>
            <person name="Tettelin H."/>
        </authorList>
    </citation>
    <scope>NUCLEOTIDE SEQUENCE [LARGE SCALE GENOMIC DNA]</scope>
    <source>
        <strain evidence="1">4042</strain>
    </source>
</reference>
<dbReference type="PATRIC" id="fig|1299334.3.peg.9928"/>
<dbReference type="EMBL" id="JAOB01000093">
    <property type="protein sequence ID" value="EUA06723.1"/>
    <property type="molecule type" value="Genomic_DNA"/>
</dbReference>
<sequence>MPSQTVPECARRTYPRRRARADQWLTESDEGTIILTELAK</sequence>
<gene>
    <name evidence="1" type="ORF">I553_0338</name>
</gene>
<comment type="caution">
    <text evidence="1">The sequence shown here is derived from an EMBL/GenBank/DDBJ whole genome shotgun (WGS) entry which is preliminary data.</text>
</comment>
<protein>
    <submittedName>
        <fullName evidence="1">Uncharacterized protein</fullName>
    </submittedName>
</protein>
<dbReference type="AlphaFoldDB" id="X7YJM9"/>
<name>X7YJM9_MYCXE</name>
<evidence type="ECO:0000313" key="1">
    <source>
        <dbReference type="EMBL" id="EUA06723.1"/>
    </source>
</evidence>
<accession>X7YJM9</accession>